<gene>
    <name evidence="2" type="ORF">pEaSNUABM5_00247</name>
</gene>
<evidence type="ECO:0000313" key="2">
    <source>
        <dbReference type="EMBL" id="QQO90389.1"/>
    </source>
</evidence>
<feature type="compositionally biased region" description="Basic and acidic residues" evidence="1">
    <location>
        <begin position="43"/>
        <end position="67"/>
    </location>
</feature>
<evidence type="ECO:0000256" key="1">
    <source>
        <dbReference type="SAM" id="MobiDB-lite"/>
    </source>
</evidence>
<organism evidence="2 3">
    <name type="scientific">Erwinia phage pEa_SNUABM_5</name>
    <dbReference type="NCBI Taxonomy" id="2797313"/>
    <lineage>
        <taxon>Viruses</taxon>
        <taxon>Duplodnaviria</taxon>
        <taxon>Heunggongvirae</taxon>
        <taxon>Uroviricota</taxon>
        <taxon>Caudoviricetes</taxon>
        <taxon>Rivsvirus</taxon>
        <taxon>Rivsvirus SNUABM5</taxon>
    </lineage>
</organism>
<feature type="region of interest" description="Disordered" evidence="1">
    <location>
        <begin position="15"/>
        <end position="104"/>
    </location>
</feature>
<evidence type="ECO:0000313" key="3">
    <source>
        <dbReference type="Proteomes" id="UP000596123"/>
    </source>
</evidence>
<feature type="compositionally biased region" description="Basic and acidic residues" evidence="1">
    <location>
        <begin position="94"/>
        <end position="104"/>
    </location>
</feature>
<dbReference type="Proteomes" id="UP000596123">
    <property type="component" value="Segment"/>
</dbReference>
<name>A0A7T8EQ74_9CAUD</name>
<proteinExistence type="predicted"/>
<dbReference type="EMBL" id="MW366843">
    <property type="protein sequence ID" value="QQO90389.1"/>
    <property type="molecule type" value="Genomic_DNA"/>
</dbReference>
<keyword evidence="3" id="KW-1185">Reference proteome</keyword>
<accession>A0A7T8EQ74</accession>
<protein>
    <submittedName>
        <fullName evidence="2">Uncharacterized protein</fullName>
    </submittedName>
</protein>
<reference evidence="2 3" key="1">
    <citation type="submission" date="2020-12" db="EMBL/GenBank/DDBJ databases">
        <title>Complete genome sequence of Erwinia phage pEa_SNUABM_5.</title>
        <authorList>
            <person name="Kim S.G."/>
            <person name="Lee S.B."/>
            <person name="Kwon J."/>
            <person name="Park S.C."/>
        </authorList>
    </citation>
    <scope>NUCLEOTIDE SEQUENCE [LARGE SCALE GENOMIC DNA]</scope>
</reference>
<feature type="compositionally biased region" description="Basic and acidic residues" evidence="1">
    <location>
        <begin position="25"/>
        <end position="36"/>
    </location>
</feature>
<sequence length="104" mass="11829">MEIIISLSNTELNAAPDLTPQARAANDRAERERLELEYAGQDLTDKEIKKREEEQKELEEQRKKDDPAALPSEMPQDIGLPKFKETDTATSITNRHDNLPDAKI</sequence>